<comment type="caution">
    <text evidence="3">The sequence shown here is derived from an EMBL/GenBank/DDBJ whole genome shotgun (WGS) entry which is preliminary data.</text>
</comment>
<accession>A0A4P5PBG1</accession>
<feature type="transmembrane region" description="Helical" evidence="2">
    <location>
        <begin position="988"/>
        <end position="1008"/>
    </location>
</feature>
<evidence type="ECO:0000256" key="1">
    <source>
        <dbReference type="SAM" id="MobiDB-lite"/>
    </source>
</evidence>
<evidence type="ECO:0000313" key="4">
    <source>
        <dbReference type="Proteomes" id="UP000290567"/>
    </source>
</evidence>
<protein>
    <submittedName>
        <fullName evidence="3">Uncharacterized protein</fullName>
    </submittedName>
</protein>
<evidence type="ECO:0000256" key="2">
    <source>
        <dbReference type="SAM" id="Phobius"/>
    </source>
</evidence>
<dbReference type="InterPro" id="IPR008966">
    <property type="entry name" value="Adhesion_dom_sf"/>
</dbReference>
<gene>
    <name evidence="3" type="ORF">NRIC_16950</name>
</gene>
<dbReference type="Gene3D" id="2.60.40.1140">
    <property type="entry name" value="Collagen-binding surface protein Cna, B-type domain"/>
    <property type="match status" value="1"/>
</dbReference>
<dbReference type="SUPFAM" id="SSF49401">
    <property type="entry name" value="Bacterial adhesins"/>
    <property type="match status" value="1"/>
</dbReference>
<dbReference type="OrthoDB" id="2194175at2"/>
<dbReference type="EMBL" id="BJCC01000013">
    <property type="protein sequence ID" value="GCF93804.1"/>
    <property type="molecule type" value="Genomic_DNA"/>
</dbReference>
<feature type="compositionally biased region" description="Basic and acidic residues" evidence="1">
    <location>
        <begin position="178"/>
        <end position="189"/>
    </location>
</feature>
<keyword evidence="2" id="KW-1133">Transmembrane helix</keyword>
<proteinExistence type="predicted"/>
<evidence type="ECO:0000313" key="3">
    <source>
        <dbReference type="EMBL" id="GCF93804.1"/>
    </source>
</evidence>
<dbReference type="RefSeq" id="WP_146622249.1">
    <property type="nucleotide sequence ID" value="NZ_BJCC01000013.1"/>
</dbReference>
<name>A0A4P5PBG1_9ENTE</name>
<keyword evidence="4" id="KW-1185">Reference proteome</keyword>
<organism evidence="3 4">
    <name type="scientific">Enterococcus florum</name>
    <dbReference type="NCBI Taxonomy" id="2480627"/>
    <lineage>
        <taxon>Bacteria</taxon>
        <taxon>Bacillati</taxon>
        <taxon>Bacillota</taxon>
        <taxon>Bacilli</taxon>
        <taxon>Lactobacillales</taxon>
        <taxon>Enterococcaceae</taxon>
        <taxon>Enterococcus</taxon>
    </lineage>
</organism>
<dbReference type="Proteomes" id="UP000290567">
    <property type="component" value="Unassembled WGS sequence"/>
</dbReference>
<reference evidence="4" key="1">
    <citation type="submission" date="2019-02" db="EMBL/GenBank/DDBJ databases">
        <title>Draft genome sequence of Enterococcus sp. Gos25-1.</title>
        <authorList>
            <person name="Tanaka N."/>
            <person name="Shiwa Y."/>
            <person name="Fujita N."/>
        </authorList>
    </citation>
    <scope>NUCLEOTIDE SEQUENCE [LARGE SCALE GENOMIC DNA]</scope>
    <source>
        <strain evidence="4">Gos25-1</strain>
    </source>
</reference>
<keyword evidence="2" id="KW-0812">Transmembrane</keyword>
<feature type="region of interest" description="Disordered" evidence="1">
    <location>
        <begin position="152"/>
        <end position="194"/>
    </location>
</feature>
<keyword evidence="2" id="KW-0472">Membrane</keyword>
<sequence length="1013" mass="113551">MKKQRIKVLSMVILLLSTFIVGIFGVHPKKALAADWTSEINITDYIVEKRPGGGTSVETGQQIYIRMDFELDPLPEGAQVGDTFEITVPNDWNFDYFNTSGYLPKGESDDPMLAYKIEGGKVIFTLCERAIEQDRLYDGYLEMWAVARKEGTGIDGGGNGKGPELEVTPGPDPTQYPPEDRPFPDESKYLNKKGKPLNGENAIHWSSLVNYLDYGQVFDNYTQDQGTTKILDKQKGLLVDHLVPGTHFRENSLSVTVPTYIITTDAVGSRMGDRQIGENIEGVPQKINFSNFEIEKEGGTNGNPSSFTKLDQGAMTYDEFQDYVQEYPDNNGQQRAYGVYTHADGTETVLIAFGTLPGSTHYYDDLKRDYVDFPNADIHQAIDEDDSLTDVQKAQLHDIYGKSDASPTNGAISAYTVGFTVDIDVPEYGSGLYENDIDFLYNENESEHAETETEIEVIWGDVDGDFLKAYKEVSGDEGTELAESKVFEFTISDRYGNIIAYGKTVQEVTQKGVEVEIKFYRDAAYTIPIENVNKDDPNHWSQFMVDGRWYYINEVGADGYEVHIQDTNGKVTNQFKYNSRQDHRWRFFIINKEPIKLEAEKKILGIGDLLEDKMFEFELRDTRDQSVAAYGKTEITTTDGKNTGKKITFYRDAAYTTEITNWKKMEINGQETVILEDGVTYELVEVDNQGYEVTYYNGKDSAGELTEGNTYTADYENGGKIEFVVTNKDTFDFGANKKVEGTGAMASGKTYEFELKDLTASSEPTVAYGKVTINQKGQQQAISFFTTADYDPANAITDFSTVLEEGHTYRLVETETQHYHPVYSGGTGTNHNEFEVVYNDATKNITLQTENQDTFNFKGYKKVTGDGVFEGETFTFHLLDSNDQIIAYGKAEVTAKDTEIEIDFYTDLSDASTKITDWTDLLTDGETYHLKEVNDSGYAITYKNQAGEETNQFTAQFNTGNTLSIHVNNQRGKVPLPETGGEGLRQQIILASCIIVLVLLSAGFIEYCRKAGV</sequence>
<dbReference type="AlphaFoldDB" id="A0A4P5PBG1"/>